<evidence type="ECO:0000313" key="1">
    <source>
        <dbReference type="EMBL" id="KOM29531.1"/>
    </source>
</evidence>
<gene>
    <name evidence="1" type="ORF">LR48_Vigan721s001300</name>
</gene>
<dbReference type="Gramene" id="KOM29531">
    <property type="protein sequence ID" value="KOM29531"/>
    <property type="gene ID" value="LR48_Vigan721s001300"/>
</dbReference>
<organism evidence="1 2">
    <name type="scientific">Phaseolus angularis</name>
    <name type="common">Azuki bean</name>
    <name type="synonym">Vigna angularis</name>
    <dbReference type="NCBI Taxonomy" id="3914"/>
    <lineage>
        <taxon>Eukaryota</taxon>
        <taxon>Viridiplantae</taxon>
        <taxon>Streptophyta</taxon>
        <taxon>Embryophyta</taxon>
        <taxon>Tracheophyta</taxon>
        <taxon>Spermatophyta</taxon>
        <taxon>Magnoliopsida</taxon>
        <taxon>eudicotyledons</taxon>
        <taxon>Gunneridae</taxon>
        <taxon>Pentapetalae</taxon>
        <taxon>rosids</taxon>
        <taxon>fabids</taxon>
        <taxon>Fabales</taxon>
        <taxon>Fabaceae</taxon>
        <taxon>Papilionoideae</taxon>
        <taxon>50 kb inversion clade</taxon>
        <taxon>NPAAA clade</taxon>
        <taxon>indigoferoid/millettioid clade</taxon>
        <taxon>Phaseoleae</taxon>
        <taxon>Vigna</taxon>
    </lineage>
</organism>
<dbReference type="EMBL" id="KQ258505">
    <property type="protein sequence ID" value="KOM29531.1"/>
    <property type="molecule type" value="Genomic_DNA"/>
</dbReference>
<name>A0A0L9TGC8_PHAAN</name>
<accession>A0A0L9TGC8</accession>
<dbReference type="Proteomes" id="UP000053144">
    <property type="component" value="Unassembled WGS sequence"/>
</dbReference>
<protein>
    <submittedName>
        <fullName evidence="1">Uncharacterized protein</fullName>
    </submittedName>
</protein>
<sequence length="135" mass="15239">MREKILAAKLVKEVKFRVARVAGEALVLQVLREIISKIHKGSLQENARTSNFDIKIGRSSKLLDQLVVGRNGLSVRLWYSKVQSLSVRQNSRRFNITFGFSVRLDSVEFSVVLGFNARQMAFGEECSACCLTFVQ</sequence>
<dbReference type="AlphaFoldDB" id="A0A0L9TGC8"/>
<evidence type="ECO:0000313" key="2">
    <source>
        <dbReference type="Proteomes" id="UP000053144"/>
    </source>
</evidence>
<reference evidence="2" key="1">
    <citation type="journal article" date="2015" name="Proc. Natl. Acad. Sci. U.S.A.">
        <title>Genome sequencing of adzuki bean (Vigna angularis) provides insight into high starch and low fat accumulation and domestication.</title>
        <authorList>
            <person name="Yang K."/>
            <person name="Tian Z."/>
            <person name="Chen C."/>
            <person name="Luo L."/>
            <person name="Zhao B."/>
            <person name="Wang Z."/>
            <person name="Yu L."/>
            <person name="Li Y."/>
            <person name="Sun Y."/>
            <person name="Li W."/>
            <person name="Chen Y."/>
            <person name="Li Y."/>
            <person name="Zhang Y."/>
            <person name="Ai D."/>
            <person name="Zhao J."/>
            <person name="Shang C."/>
            <person name="Ma Y."/>
            <person name="Wu B."/>
            <person name="Wang M."/>
            <person name="Gao L."/>
            <person name="Sun D."/>
            <person name="Zhang P."/>
            <person name="Guo F."/>
            <person name="Wang W."/>
            <person name="Li Y."/>
            <person name="Wang J."/>
            <person name="Varshney R.K."/>
            <person name="Wang J."/>
            <person name="Ling H.Q."/>
            <person name="Wan P."/>
        </authorList>
    </citation>
    <scope>NUCLEOTIDE SEQUENCE</scope>
    <source>
        <strain evidence="2">cv. Jingnong 6</strain>
    </source>
</reference>
<proteinExistence type="predicted"/>